<reference evidence="1 2" key="1">
    <citation type="submission" date="2019-06" db="EMBL/GenBank/DDBJ databases">
        <authorList>
            <person name="Rodrigo-Torres L."/>
            <person name="Arahal R. D."/>
            <person name="Lucena T."/>
        </authorList>
    </citation>
    <scope>NUCLEOTIDE SEQUENCE [LARGE SCALE GENOMIC DNA]</scope>
    <source>
        <strain evidence="1 2">SB0023/3</strain>
    </source>
</reference>
<accession>A0A509E8P4</accession>
<dbReference type="AlphaFoldDB" id="A0A509E8P4"/>
<keyword evidence="2" id="KW-1185">Reference proteome</keyword>
<proteinExistence type="predicted"/>
<evidence type="ECO:0000313" key="1">
    <source>
        <dbReference type="EMBL" id="VUD70034.1"/>
    </source>
</evidence>
<dbReference type="Proteomes" id="UP000410984">
    <property type="component" value="Unassembled WGS sequence"/>
</dbReference>
<organism evidence="1 2">
    <name type="scientific">Methylobacterium symbioticum</name>
    <dbReference type="NCBI Taxonomy" id="2584084"/>
    <lineage>
        <taxon>Bacteria</taxon>
        <taxon>Pseudomonadati</taxon>
        <taxon>Pseudomonadota</taxon>
        <taxon>Alphaproteobacteria</taxon>
        <taxon>Hyphomicrobiales</taxon>
        <taxon>Methylobacteriaceae</taxon>
        <taxon>Methylobacterium</taxon>
    </lineage>
</organism>
<dbReference type="EMBL" id="CABFPH010000004">
    <property type="protein sequence ID" value="VUD70034.1"/>
    <property type="molecule type" value="Genomic_DNA"/>
</dbReference>
<name>A0A509E8P4_9HYPH</name>
<sequence>MTTTQTMTQLDLFSEPMTIERRAQKPRREVRRLPMIEDEPAPRAKPIVPESVMYTNSQAAREIEAIMLARFRPTKACAKEMIPVAKEIAEFAARHYLQLYNLIHQEVDGRA</sequence>
<protein>
    <submittedName>
        <fullName evidence="1">Uncharacterized protein</fullName>
    </submittedName>
</protein>
<evidence type="ECO:0000313" key="2">
    <source>
        <dbReference type="Proteomes" id="UP000410984"/>
    </source>
</evidence>
<gene>
    <name evidence="1" type="ORF">MET9862_00595</name>
</gene>